<dbReference type="InterPro" id="IPR006626">
    <property type="entry name" value="PbH1"/>
</dbReference>
<keyword evidence="3" id="KW-1185">Reference proteome</keyword>
<dbReference type="Proteomes" id="UP000186914">
    <property type="component" value="Unassembled WGS sequence"/>
</dbReference>
<dbReference type="Pfam" id="PF13229">
    <property type="entry name" value="Beta_helix"/>
    <property type="match status" value="1"/>
</dbReference>
<evidence type="ECO:0000313" key="3">
    <source>
        <dbReference type="Proteomes" id="UP000186914"/>
    </source>
</evidence>
<dbReference type="EMBL" id="FTNO01000001">
    <property type="protein sequence ID" value="SIQ84961.1"/>
    <property type="molecule type" value="Genomic_DNA"/>
</dbReference>
<sequence length="566" mass="60070">MGEIPRRGLLRGTAGLAMAFAGRDVFRGAEGNTQTGRLADAVVSTASALESTFAELSGGETVVITGENAPYRTTRWLDIDVDGVTVIGPDIPTLIKPENGANVGGFRIGHNDHCENVTIRGVGFDGNPENQKKNAKRCHGIVVQDAENVTLSGNYLTRTHPYHEHNTGGSGISVEGDARNVRILGNRIHDIGDRGIQVGGAQVVVSGNVVTDGLDRSISCDVWREYDHTQARNVAIVGNVLGNNSEGSLTGIGGNDLQAGGYILISNNVGFGAHKSFCHIGFDGRARNVRIDGNVSVKEKETRTDDFAGVSLNIEQASSITVVNNDLYDYGGAGVNVERGISDFVVTGNTLRDTGSDGIRIVGANDGVVARNTVFNAGRAGILLDGATFVGVENNHIRGTHRSGIVSRGGNRTYHEIADNRVREYGKADGYFQGVLLRTKKNVICDNRIHQSGGGLAIVEAGGGGDNCYSGNWANGSTAWKIENPTSFVRNHVPAFDVHRGLTADESGNVRIRFDKPYALRPKLTFGRIAGGVESVSYTETNGAFDGARLVVRSSGKPIDVFVEAV</sequence>
<evidence type="ECO:0000259" key="1">
    <source>
        <dbReference type="Pfam" id="PF13229"/>
    </source>
</evidence>
<evidence type="ECO:0000313" key="2">
    <source>
        <dbReference type="EMBL" id="SIQ84961.1"/>
    </source>
</evidence>
<dbReference type="RefSeq" id="WP_076427804.1">
    <property type="nucleotide sequence ID" value="NZ_FTNO01000001.1"/>
</dbReference>
<dbReference type="InterPro" id="IPR012334">
    <property type="entry name" value="Pectin_lyas_fold"/>
</dbReference>
<dbReference type="SUPFAM" id="SSF51126">
    <property type="entry name" value="Pectin lyase-like"/>
    <property type="match status" value="2"/>
</dbReference>
<accession>A0A1N6W4B9</accession>
<dbReference type="InterPro" id="IPR011050">
    <property type="entry name" value="Pectin_lyase_fold/virulence"/>
</dbReference>
<dbReference type="InterPro" id="IPR039448">
    <property type="entry name" value="Beta_helix"/>
</dbReference>
<dbReference type="Gene3D" id="2.160.20.10">
    <property type="entry name" value="Single-stranded right-handed beta-helix, Pectin lyase-like"/>
    <property type="match status" value="2"/>
</dbReference>
<gene>
    <name evidence="2" type="ORF">SAMN05421858_0598</name>
</gene>
<organism evidence="2 3">
    <name type="scientific">Haladaptatus litoreus</name>
    <dbReference type="NCBI Taxonomy" id="553468"/>
    <lineage>
        <taxon>Archaea</taxon>
        <taxon>Methanobacteriati</taxon>
        <taxon>Methanobacteriota</taxon>
        <taxon>Stenosarchaea group</taxon>
        <taxon>Halobacteria</taxon>
        <taxon>Halobacteriales</taxon>
        <taxon>Haladaptataceae</taxon>
        <taxon>Haladaptatus</taxon>
    </lineage>
</organism>
<proteinExistence type="predicted"/>
<protein>
    <submittedName>
        <fullName evidence="2">Right handed beta helix region</fullName>
    </submittedName>
</protein>
<dbReference type="AlphaFoldDB" id="A0A1N6W4B9"/>
<reference evidence="3" key="1">
    <citation type="submission" date="2017-01" db="EMBL/GenBank/DDBJ databases">
        <authorList>
            <person name="Varghese N."/>
            <person name="Submissions S."/>
        </authorList>
    </citation>
    <scope>NUCLEOTIDE SEQUENCE [LARGE SCALE GENOMIC DNA]</scope>
    <source>
        <strain evidence="3">CGMCC 1.7737</strain>
    </source>
</reference>
<dbReference type="SMART" id="SM00710">
    <property type="entry name" value="PbH1"/>
    <property type="match status" value="9"/>
</dbReference>
<dbReference type="OrthoDB" id="247291at2157"/>
<feature type="domain" description="Right handed beta helix" evidence="1">
    <location>
        <begin position="298"/>
        <end position="423"/>
    </location>
</feature>
<name>A0A1N6W4B9_9EURY</name>